<keyword evidence="4" id="KW-1185">Reference proteome</keyword>
<feature type="region of interest" description="Disordered" evidence="1">
    <location>
        <begin position="477"/>
        <end position="541"/>
    </location>
</feature>
<keyword evidence="2" id="KW-0472">Membrane</keyword>
<comment type="caution">
    <text evidence="3">The sequence shown here is derived from an EMBL/GenBank/DDBJ whole genome shotgun (WGS) entry which is preliminary data.</text>
</comment>
<feature type="compositionally biased region" description="Low complexity" evidence="1">
    <location>
        <begin position="354"/>
        <end position="368"/>
    </location>
</feature>
<feature type="transmembrane region" description="Helical" evidence="2">
    <location>
        <begin position="1320"/>
        <end position="1341"/>
    </location>
</feature>
<feature type="compositionally biased region" description="Pro residues" evidence="1">
    <location>
        <begin position="249"/>
        <end position="263"/>
    </location>
</feature>
<evidence type="ECO:0000313" key="3">
    <source>
        <dbReference type="EMBL" id="PNH03010.1"/>
    </source>
</evidence>
<dbReference type="PANTHER" id="PTHR48125:SF10">
    <property type="entry name" value="OS12G0136300 PROTEIN"/>
    <property type="match status" value="1"/>
</dbReference>
<name>A0A2J7ZS01_9CHLO</name>
<proteinExistence type="predicted"/>
<evidence type="ECO:0000256" key="1">
    <source>
        <dbReference type="SAM" id="MobiDB-lite"/>
    </source>
</evidence>
<feature type="compositionally biased region" description="Pro residues" evidence="1">
    <location>
        <begin position="488"/>
        <end position="541"/>
    </location>
</feature>
<dbReference type="Proteomes" id="UP000236333">
    <property type="component" value="Unassembled WGS sequence"/>
</dbReference>
<gene>
    <name evidence="3" type="ORF">TSOC_010972</name>
</gene>
<sequence>MNSDSTSESAIGTLISFRTVAGWLISTVRLDCPWLAWFSYNGKLPDNTAVGVAGGLAGTSNGTVIVNGRRRRLFASANGNGNQATTTTVCPSLTTNGSIMYGSGNGQYQNGRPDTRSTLGITYTGTRGRVVEVIPMYRYQNNGDGSNNNEDNGGDGWYSCYTFMHQMKNISTTCEAVRDGKVQLSLPLVFKVVSDGSRCSVTSVQTTAKTPPSTPPSCTADTCTVPTASPPLELPLPSPVHDPSALPAPSTPLPPISPTPAFPTHPDSDLTDDDGNGHCYPKYDAAGNLISKMCVYIAIPSDSAVQVDPTGNIVTSSGVNNTDDVAKRDHLDGSFKDTEVHASLPPPSLPPTPSTSSPPASSLLPTSPRGGARPVVEFDTGEDDPERNWDRPVLLPDNRGGSYGIDSAALAGNGTYTERASSCSDTCVGGQEGLIEGGSGRDLPIALDAGASDPSSVASPLPHVPFMPLPPDWTSPPPTLLSPSVQSPIPPSSSLPSYPPFAPLTPLPPPYPPSAPPTSPPPSYPPSTHPPILPPVYPPSASPSPSPASAVCECPAIASPQGTCAHAAGTVPLFWFSRQKDRVVAVQCVDAPTIDATTGALVLPICWRRSCVVEDGSLASDDLDLTLANVSLPAPFQQSSVGVALTLLKPSCALEAWAEGNPVDDRYNTLLFNEANTVTTPGGGLASCAAHVTAPAMCDDTSAVFMLNAMAVALRETVYNQCPFHAIPDTANGNADCPAGKVMVFLEVTDKDWRKLDSFATVKQCVDPANYDMFGGEMAISYCWSFGQLPDQFTYLPFRVRMPNVTEYNIQRMPGGSWRTLVNRPANPGLQVTLTVNPLLANGPKVVVTQSGDYTLAGTGVYSVDLEILVPNGLDDQSVSVQMFGPPNPPPPSEICPCPTALPADGVCPGTTAMLTASLVTNTSVTQRGCVPSPYWDGSKGELMFSHCWRYLCLGSAFQKQDYFLDLEFTDKYNVASVPAGEHRLDWFKPKVVDMFLSFKYNSDRTTNPTNVAQYSSRNGQSQTITVPPGGISQMSMRFKVPFNMIYDANSGSVNLNTDPQRLVPPPPPPLALTNYSYTVNRTGSILRSQIFVTGLANASMLNFSAMAAFSSDIQGAVGSYIMNTEVSFPDYSLVKSCTPSDVQAVLNTIAKQRGVSPDTLSASCEYNYRRPNTTAQLTTVRHHRSLQQAGVVCRPRITIAVTMPLGGVKVVNGSDGTVAAAASQAANDVFAAVGGDACYVPTGAESTVGTTVSFATPNRKATCDYLLQAFAASNNLTADTVRTLSCESSGPLGVGELGVGSSEKQDAVPDPKKKVSGGMIALFTVIGVVGLALVAVLSLSMEHADTPSRRAAVPFVRDTRHVMANRVWPIME</sequence>
<dbReference type="OrthoDB" id="10252174at2759"/>
<feature type="region of interest" description="Disordered" evidence="1">
    <location>
        <begin position="202"/>
        <end position="276"/>
    </location>
</feature>
<feature type="compositionally biased region" description="Pro residues" evidence="1">
    <location>
        <begin position="344"/>
        <end position="353"/>
    </location>
</feature>
<keyword evidence="2" id="KW-0812">Transmembrane</keyword>
<evidence type="ECO:0000313" key="4">
    <source>
        <dbReference type="Proteomes" id="UP000236333"/>
    </source>
</evidence>
<feature type="region of interest" description="Disordered" evidence="1">
    <location>
        <begin position="337"/>
        <end position="403"/>
    </location>
</feature>
<accession>A0A2J7ZS01</accession>
<protein>
    <submittedName>
        <fullName evidence="3">Uncharacterized protein</fullName>
    </submittedName>
</protein>
<evidence type="ECO:0000256" key="2">
    <source>
        <dbReference type="SAM" id="Phobius"/>
    </source>
</evidence>
<keyword evidence="2" id="KW-1133">Transmembrane helix</keyword>
<feature type="compositionally biased region" description="Low complexity" evidence="1">
    <location>
        <begin position="206"/>
        <end position="224"/>
    </location>
</feature>
<organism evidence="3 4">
    <name type="scientific">Tetrabaena socialis</name>
    <dbReference type="NCBI Taxonomy" id="47790"/>
    <lineage>
        <taxon>Eukaryota</taxon>
        <taxon>Viridiplantae</taxon>
        <taxon>Chlorophyta</taxon>
        <taxon>core chlorophytes</taxon>
        <taxon>Chlorophyceae</taxon>
        <taxon>CS clade</taxon>
        <taxon>Chlamydomonadales</taxon>
        <taxon>Tetrabaenaceae</taxon>
        <taxon>Tetrabaena</taxon>
    </lineage>
</organism>
<dbReference type="EMBL" id="PGGS01000563">
    <property type="protein sequence ID" value="PNH03010.1"/>
    <property type="molecule type" value="Genomic_DNA"/>
</dbReference>
<dbReference type="PANTHER" id="PTHR48125">
    <property type="entry name" value="LP07818P1"/>
    <property type="match status" value="1"/>
</dbReference>
<feature type="compositionally biased region" description="Pro residues" evidence="1">
    <location>
        <begin position="228"/>
        <end position="240"/>
    </location>
</feature>
<reference evidence="3 4" key="1">
    <citation type="journal article" date="2017" name="Mol. Biol. Evol.">
        <title>The 4-celled Tetrabaena socialis nuclear genome reveals the essential components for genetic control of cell number at the origin of multicellularity in the volvocine lineage.</title>
        <authorList>
            <person name="Featherston J."/>
            <person name="Arakaki Y."/>
            <person name="Hanschen E.R."/>
            <person name="Ferris P.J."/>
            <person name="Michod R.E."/>
            <person name="Olson B.J.S.C."/>
            <person name="Nozaki H."/>
            <person name="Durand P.M."/>
        </authorList>
    </citation>
    <scope>NUCLEOTIDE SEQUENCE [LARGE SCALE GENOMIC DNA]</scope>
    <source>
        <strain evidence="3 4">NIES-571</strain>
    </source>
</reference>